<feature type="region of interest" description="Disordered" evidence="1">
    <location>
        <begin position="46"/>
        <end position="68"/>
    </location>
</feature>
<evidence type="ECO:0000313" key="3">
    <source>
        <dbReference type="EMBL" id="OGG95154.1"/>
    </source>
</evidence>
<accession>A0A1F6GAM7</accession>
<proteinExistence type="predicted"/>
<name>A0A1F6GAM7_9PROT</name>
<organism evidence="3 4">
    <name type="scientific">Candidatus Lambdaproteobacteria bacterium RIFOXYD2_FULL_50_16</name>
    <dbReference type="NCBI Taxonomy" id="1817772"/>
    <lineage>
        <taxon>Bacteria</taxon>
        <taxon>Pseudomonadati</taxon>
        <taxon>Pseudomonadota</taxon>
        <taxon>Candidatus Lambdaproteobacteria</taxon>
    </lineage>
</organism>
<dbReference type="AlphaFoldDB" id="A0A1F6GAM7"/>
<sequence length="68" mass="7094">MPLFDYHCDQCGQTFTELRKGEQKDQPIDCPSCGSTQTQRLVTSFALGGQGGSTSKTASPGCGSGGFS</sequence>
<dbReference type="NCBIfam" id="TIGR02605">
    <property type="entry name" value="CxxC_CxxC_SSSS"/>
    <property type="match status" value="1"/>
</dbReference>
<evidence type="ECO:0000256" key="1">
    <source>
        <dbReference type="SAM" id="MobiDB-lite"/>
    </source>
</evidence>
<dbReference type="SMART" id="SM00834">
    <property type="entry name" value="CxxC_CXXC_SSSS"/>
    <property type="match status" value="1"/>
</dbReference>
<dbReference type="Pfam" id="PF09723">
    <property type="entry name" value="Zn_ribbon_8"/>
    <property type="match status" value="1"/>
</dbReference>
<dbReference type="EMBL" id="MFNE01000026">
    <property type="protein sequence ID" value="OGG95154.1"/>
    <property type="molecule type" value="Genomic_DNA"/>
</dbReference>
<evidence type="ECO:0000313" key="4">
    <source>
        <dbReference type="Proteomes" id="UP000178449"/>
    </source>
</evidence>
<gene>
    <name evidence="3" type="ORF">A2527_08255</name>
</gene>
<protein>
    <recommendedName>
        <fullName evidence="2">Putative regulatory protein FmdB zinc ribbon domain-containing protein</fullName>
    </recommendedName>
</protein>
<dbReference type="STRING" id="1817772.A2527_08255"/>
<evidence type="ECO:0000259" key="2">
    <source>
        <dbReference type="SMART" id="SM00834"/>
    </source>
</evidence>
<feature type="domain" description="Putative regulatory protein FmdB zinc ribbon" evidence="2">
    <location>
        <begin position="1"/>
        <end position="43"/>
    </location>
</feature>
<dbReference type="Proteomes" id="UP000178449">
    <property type="component" value="Unassembled WGS sequence"/>
</dbReference>
<comment type="caution">
    <text evidence="3">The sequence shown here is derived from an EMBL/GenBank/DDBJ whole genome shotgun (WGS) entry which is preliminary data.</text>
</comment>
<dbReference type="InterPro" id="IPR013429">
    <property type="entry name" value="Regulatory_FmdB_Zinc_ribbon"/>
</dbReference>
<reference evidence="3 4" key="1">
    <citation type="journal article" date="2016" name="Nat. Commun.">
        <title>Thousands of microbial genomes shed light on interconnected biogeochemical processes in an aquifer system.</title>
        <authorList>
            <person name="Anantharaman K."/>
            <person name="Brown C.T."/>
            <person name="Hug L.A."/>
            <person name="Sharon I."/>
            <person name="Castelle C.J."/>
            <person name="Probst A.J."/>
            <person name="Thomas B.C."/>
            <person name="Singh A."/>
            <person name="Wilkins M.J."/>
            <person name="Karaoz U."/>
            <person name="Brodie E.L."/>
            <person name="Williams K.H."/>
            <person name="Hubbard S.S."/>
            <person name="Banfield J.F."/>
        </authorList>
    </citation>
    <scope>NUCLEOTIDE SEQUENCE [LARGE SCALE GENOMIC DNA]</scope>
</reference>
<dbReference type="Gene3D" id="2.20.28.30">
    <property type="entry name" value="RNA polymerase ii, chain L"/>
    <property type="match status" value="1"/>
</dbReference>